<organism evidence="1 2">
    <name type="scientific">Trifolium subterraneum</name>
    <name type="common">Subterranean clover</name>
    <dbReference type="NCBI Taxonomy" id="3900"/>
    <lineage>
        <taxon>Eukaryota</taxon>
        <taxon>Viridiplantae</taxon>
        <taxon>Streptophyta</taxon>
        <taxon>Embryophyta</taxon>
        <taxon>Tracheophyta</taxon>
        <taxon>Spermatophyta</taxon>
        <taxon>Magnoliopsida</taxon>
        <taxon>eudicotyledons</taxon>
        <taxon>Gunneridae</taxon>
        <taxon>Pentapetalae</taxon>
        <taxon>rosids</taxon>
        <taxon>fabids</taxon>
        <taxon>Fabales</taxon>
        <taxon>Fabaceae</taxon>
        <taxon>Papilionoideae</taxon>
        <taxon>50 kb inversion clade</taxon>
        <taxon>NPAAA clade</taxon>
        <taxon>Hologalegina</taxon>
        <taxon>IRL clade</taxon>
        <taxon>Trifolieae</taxon>
        <taxon>Trifolium</taxon>
    </lineage>
</organism>
<dbReference type="OrthoDB" id="1717448at2759"/>
<evidence type="ECO:0000313" key="2">
    <source>
        <dbReference type="Proteomes" id="UP000242715"/>
    </source>
</evidence>
<dbReference type="AlphaFoldDB" id="A0A2Z6PPH6"/>
<gene>
    <name evidence="1" type="ORF">TSUD_188340</name>
</gene>
<evidence type="ECO:0000313" key="1">
    <source>
        <dbReference type="EMBL" id="GAU48849.1"/>
    </source>
</evidence>
<keyword evidence="2" id="KW-1185">Reference proteome</keyword>
<accession>A0A2Z6PPH6</accession>
<sequence length="73" mass="7940">MKIQVDLGVSGLWEEDEKAMVVGVLGVNTFDFLVTNSVSNEKLLMAIENGENLQNKVSDLVGKILGQNMVIGF</sequence>
<name>A0A2Z6PPH6_TRISU</name>
<reference evidence="2" key="1">
    <citation type="journal article" date="2017" name="Front. Plant Sci.">
        <title>Climate Clever Clovers: New Paradigm to Reduce the Environmental Footprint of Ruminants by Breeding Low Methanogenic Forages Utilizing Haplotype Variation.</title>
        <authorList>
            <person name="Kaur P."/>
            <person name="Appels R."/>
            <person name="Bayer P.E."/>
            <person name="Keeble-Gagnere G."/>
            <person name="Wang J."/>
            <person name="Hirakawa H."/>
            <person name="Shirasawa K."/>
            <person name="Vercoe P."/>
            <person name="Stefanova K."/>
            <person name="Durmic Z."/>
            <person name="Nichols P."/>
            <person name="Revell C."/>
            <person name="Isobe S.N."/>
            <person name="Edwards D."/>
            <person name="Erskine W."/>
        </authorList>
    </citation>
    <scope>NUCLEOTIDE SEQUENCE [LARGE SCALE GENOMIC DNA]</scope>
    <source>
        <strain evidence="2">cv. Daliak</strain>
    </source>
</reference>
<protein>
    <submittedName>
        <fullName evidence="1">Uncharacterized protein</fullName>
    </submittedName>
</protein>
<proteinExistence type="predicted"/>
<dbReference type="EMBL" id="DF974483">
    <property type="protein sequence ID" value="GAU48849.1"/>
    <property type="molecule type" value="Genomic_DNA"/>
</dbReference>
<dbReference type="Proteomes" id="UP000242715">
    <property type="component" value="Unassembled WGS sequence"/>
</dbReference>